<protein>
    <submittedName>
        <fullName evidence="2">YibE/F family protein</fullName>
    </submittedName>
</protein>
<comment type="caution">
    <text evidence="2">The sequence shown here is derived from an EMBL/GenBank/DDBJ whole genome shotgun (WGS) entry which is preliminary data.</text>
</comment>
<feature type="transmembrane region" description="Helical" evidence="1">
    <location>
        <begin position="163"/>
        <end position="180"/>
    </location>
</feature>
<keyword evidence="1" id="KW-0472">Membrane</keyword>
<feature type="transmembrane region" description="Helical" evidence="1">
    <location>
        <begin position="385"/>
        <end position="411"/>
    </location>
</feature>
<organism evidence="2 3">
    <name type="scientific">Aquipuribacter hungaricus</name>
    <dbReference type="NCBI Taxonomy" id="545624"/>
    <lineage>
        <taxon>Bacteria</taxon>
        <taxon>Bacillati</taxon>
        <taxon>Actinomycetota</taxon>
        <taxon>Actinomycetes</taxon>
        <taxon>Micrococcales</taxon>
        <taxon>Intrasporangiaceae</taxon>
        <taxon>Aquipuribacter</taxon>
    </lineage>
</organism>
<feature type="transmembrane region" description="Helical" evidence="1">
    <location>
        <begin position="340"/>
        <end position="365"/>
    </location>
</feature>
<reference evidence="3" key="1">
    <citation type="journal article" date="2019" name="Int. J. Syst. Evol. Microbiol.">
        <title>The Global Catalogue of Microorganisms (GCM) 10K type strain sequencing project: providing services to taxonomists for standard genome sequencing and annotation.</title>
        <authorList>
            <consortium name="The Broad Institute Genomics Platform"/>
            <consortium name="The Broad Institute Genome Sequencing Center for Infectious Disease"/>
            <person name="Wu L."/>
            <person name="Ma J."/>
        </authorList>
    </citation>
    <scope>NUCLEOTIDE SEQUENCE [LARGE SCALE GENOMIC DNA]</scope>
    <source>
        <strain evidence="3">NCAIM B.02333</strain>
    </source>
</reference>
<name>A0ABV7WED2_9MICO</name>
<dbReference type="InterPro" id="IPR012507">
    <property type="entry name" value="YibE_F"/>
</dbReference>
<dbReference type="PANTHER" id="PTHR41771">
    <property type="entry name" value="MEMBRANE PROTEIN-RELATED"/>
    <property type="match status" value="1"/>
</dbReference>
<feature type="transmembrane region" description="Helical" evidence="1">
    <location>
        <begin position="286"/>
        <end position="307"/>
    </location>
</feature>
<proteinExistence type="predicted"/>
<keyword evidence="3" id="KW-1185">Reference proteome</keyword>
<sequence>MSGRHGPDAGDGSVASRRPLVVMLGILLPLVLGSLVGLAVLWPSADAAVAGTGPLVDMSDNVQVRGEVLGSAGEVCEGAPADLLEDGSVPLSVLCASASVRLLSGPEEGDVVEVPLAPQVFTAGVEPGERVVLGRNATVSVEGTVVEADPDQVVYSWVDADRSRALVALAVGFVLLVVAVGRAQGAAAVAGLALTYVALAYVVLPALRQGESPVLVALCVSVPLLTVVLYLAHGFSTRTTAALVGTVFGLLATTGLAVWASSAASLDGLTDEDAYELSALTTGTDLRGIILCGLVVAGLGILNDVTITQVSAVWEIRALAPAARFGELFRSGMRVGRDHLASTVYTIAFAYAGAALPTMLLLGLYDQPLEQVLTSGAVAEEIARTAVGSIGMILAIPVTTAVAAASVAAGLRPAAQVPQNVT</sequence>
<keyword evidence="1" id="KW-0812">Transmembrane</keyword>
<feature type="transmembrane region" description="Helical" evidence="1">
    <location>
        <begin position="20"/>
        <end position="42"/>
    </location>
</feature>
<feature type="transmembrane region" description="Helical" evidence="1">
    <location>
        <begin position="243"/>
        <end position="266"/>
    </location>
</feature>
<feature type="transmembrane region" description="Helical" evidence="1">
    <location>
        <begin position="213"/>
        <end position="231"/>
    </location>
</feature>
<accession>A0ABV7WED2</accession>
<dbReference type="Pfam" id="PF07907">
    <property type="entry name" value="YibE_F"/>
    <property type="match status" value="1"/>
</dbReference>
<evidence type="ECO:0000313" key="2">
    <source>
        <dbReference type="EMBL" id="MFC3687827.1"/>
    </source>
</evidence>
<evidence type="ECO:0000313" key="3">
    <source>
        <dbReference type="Proteomes" id="UP001595685"/>
    </source>
</evidence>
<evidence type="ECO:0000256" key="1">
    <source>
        <dbReference type="SAM" id="Phobius"/>
    </source>
</evidence>
<dbReference type="EMBL" id="JBHRWW010000003">
    <property type="protein sequence ID" value="MFC3687827.1"/>
    <property type="molecule type" value="Genomic_DNA"/>
</dbReference>
<keyword evidence="1" id="KW-1133">Transmembrane helix</keyword>
<feature type="transmembrane region" description="Helical" evidence="1">
    <location>
        <begin position="187"/>
        <end position="207"/>
    </location>
</feature>
<gene>
    <name evidence="2" type="ORF">ACFOLH_05660</name>
</gene>
<dbReference type="PANTHER" id="PTHR41771:SF1">
    <property type="entry name" value="MEMBRANE PROTEIN"/>
    <property type="match status" value="1"/>
</dbReference>
<dbReference type="RefSeq" id="WP_340289977.1">
    <property type="nucleotide sequence ID" value="NZ_JBBEOI010000013.1"/>
</dbReference>
<dbReference type="Proteomes" id="UP001595685">
    <property type="component" value="Unassembled WGS sequence"/>
</dbReference>